<dbReference type="GO" id="GO:0060027">
    <property type="term" value="P:convergent extension involved in gastrulation"/>
    <property type="evidence" value="ECO:0007669"/>
    <property type="project" value="Ensembl"/>
</dbReference>
<sequence>MPEKAEDLPNRSRFTQFHSPRMMLGSTIINHRQHVGLQKLLALAGISHSSLGPCIKYKFIQDDKSGESALVCSCFRIIETLELTCAVGQLVYETIQAHQKVYHTGSGCLLFLAGAWSRVALDCLQRGISVGNIISAMSEGMDVCLDACRKCAVSIDGLGVTSLESYAVKVSKKPIKNSSPALCSMQETIKFDLKTLTVGEQRRIKLSRHFCEAKSEDFSKVLLQSPQPKLPDIVHIAEGLSHGCDDAMKLVVEVIWMQSKTNQEDVSYPMFDITKVVTCMLPGLPEDHGCVVFGCVVLLFAEQATVAHHLKEQQLKVVLINGDLSHTYRHLGFNRPTGMHRVRDHVDFSSSSKEDEWVEQTVAHLLNLEVNLILIHGHACEKVIQHCCRHRILVVENVKASVLKTFANLSGVVPVTFAAQLSKQNVGTGAKVAIWKDLSSHEKNALAVNISTGSNSGLVTVILTSSIHGKLQALEDQFWACAYRLHYALKDRALLPGACGTEMLCIHHLQKRVEYHVMCHREKNGEKGTNHYTRVVLDLMADGLIDYISTVMVNTGRISKVKARTEVSQQLQDYNKHLGNATKSPQLFFDSKNQDSEVFTAPKPNEARAVEIYDNLSVKQEAWRKALDLVFLVLQTDAEIITGVDQKTEIAESSLLLL</sequence>
<reference evidence="1" key="3">
    <citation type="submission" date="2025-09" db="UniProtKB">
        <authorList>
            <consortium name="Ensembl"/>
        </authorList>
    </citation>
    <scope>IDENTIFICATION</scope>
</reference>
<dbReference type="InterPro" id="IPR002423">
    <property type="entry name" value="Cpn60/GroEL/TCP-1"/>
</dbReference>
<dbReference type="FunCoup" id="I3KYQ8">
    <property type="interactions" value="1086"/>
</dbReference>
<evidence type="ECO:0000313" key="1">
    <source>
        <dbReference type="Ensembl" id="ENSONIP00000026255.2"/>
    </source>
</evidence>
<name>I3KYQ8_ORENI</name>
<dbReference type="Ensembl" id="ENSONIT00000026278.2">
    <property type="protein sequence ID" value="ENSONIP00000026255.2"/>
    <property type="gene ID" value="ENSONIG00000020952.2"/>
</dbReference>
<dbReference type="GO" id="GO:0045494">
    <property type="term" value="P:photoreceptor cell maintenance"/>
    <property type="evidence" value="ECO:0007669"/>
    <property type="project" value="TreeGrafter"/>
</dbReference>
<dbReference type="OMA" id="CPFLQIP"/>
<dbReference type="GeneTree" id="ENSGT00390000008984"/>
<dbReference type="STRING" id="8128.ENSONIP00000026255"/>
<dbReference type="SUPFAM" id="SSF48592">
    <property type="entry name" value="GroEL equatorial domain-like"/>
    <property type="match status" value="1"/>
</dbReference>
<dbReference type="Gene3D" id="3.50.7.10">
    <property type="entry name" value="GroEL"/>
    <property type="match status" value="1"/>
</dbReference>
<evidence type="ECO:0000313" key="2">
    <source>
        <dbReference type="Proteomes" id="UP000005207"/>
    </source>
</evidence>
<dbReference type="InterPro" id="IPR027413">
    <property type="entry name" value="GROEL-like_equatorial_sf"/>
</dbReference>
<protein>
    <submittedName>
        <fullName evidence="1">Bardet-Biedl syndrome 12</fullName>
    </submittedName>
</protein>
<dbReference type="GO" id="GO:0005524">
    <property type="term" value="F:ATP binding"/>
    <property type="evidence" value="ECO:0007669"/>
    <property type="project" value="InterPro"/>
</dbReference>
<keyword evidence="2" id="KW-1185">Reference proteome</keyword>
<dbReference type="InParanoid" id="I3KYQ8"/>
<organism evidence="1 2">
    <name type="scientific">Oreochromis niloticus</name>
    <name type="common">Nile tilapia</name>
    <name type="synonym">Tilapia nilotica</name>
    <dbReference type="NCBI Taxonomy" id="8128"/>
    <lineage>
        <taxon>Eukaryota</taxon>
        <taxon>Metazoa</taxon>
        <taxon>Chordata</taxon>
        <taxon>Craniata</taxon>
        <taxon>Vertebrata</taxon>
        <taxon>Euteleostomi</taxon>
        <taxon>Actinopterygii</taxon>
        <taxon>Neopterygii</taxon>
        <taxon>Teleostei</taxon>
        <taxon>Neoteleostei</taxon>
        <taxon>Acanthomorphata</taxon>
        <taxon>Ovalentaria</taxon>
        <taxon>Cichlomorphae</taxon>
        <taxon>Cichliformes</taxon>
        <taxon>Cichlidae</taxon>
        <taxon>African cichlids</taxon>
        <taxon>Pseudocrenilabrinae</taxon>
        <taxon>Oreochromini</taxon>
        <taxon>Oreochromis</taxon>
    </lineage>
</organism>
<gene>
    <name evidence="1" type="primary">BBS12</name>
</gene>
<dbReference type="InterPro" id="IPR042984">
    <property type="entry name" value="BBS12"/>
</dbReference>
<dbReference type="PANTHER" id="PTHR46883">
    <property type="entry name" value="BARDET-BIEDL SYNDROME 12 PROTEIN"/>
    <property type="match status" value="1"/>
</dbReference>
<dbReference type="Proteomes" id="UP000005207">
    <property type="component" value="Linkage group LG2"/>
</dbReference>
<reference evidence="1" key="2">
    <citation type="submission" date="2025-08" db="UniProtKB">
        <authorList>
            <consortium name="Ensembl"/>
        </authorList>
    </citation>
    <scope>IDENTIFICATION</scope>
</reference>
<dbReference type="Pfam" id="PF00118">
    <property type="entry name" value="Cpn60_TCP1"/>
    <property type="match status" value="1"/>
</dbReference>
<accession>I3KYQ8</accession>
<dbReference type="eggNOG" id="ENOG502QUYD">
    <property type="taxonomic scope" value="Eukaryota"/>
</dbReference>
<dbReference type="HOGENOM" id="CLU_025269_0_0_1"/>
<dbReference type="InterPro" id="IPR027409">
    <property type="entry name" value="GroEL-like_apical_dom_sf"/>
</dbReference>
<dbReference type="SUPFAM" id="SSF52029">
    <property type="entry name" value="GroEL apical domain-like"/>
    <property type="match status" value="1"/>
</dbReference>
<dbReference type="Gene3D" id="1.10.560.10">
    <property type="entry name" value="GroEL-like equatorial domain"/>
    <property type="match status" value="2"/>
</dbReference>
<dbReference type="PANTHER" id="PTHR46883:SF1">
    <property type="entry name" value="BARDET-BIEDL SYNDROME 12 PROTEIN"/>
    <property type="match status" value="1"/>
</dbReference>
<proteinExistence type="predicted"/>
<reference evidence="2" key="1">
    <citation type="submission" date="2012-01" db="EMBL/GenBank/DDBJ databases">
        <title>The Genome Sequence of Oreochromis niloticus (Nile Tilapia).</title>
        <authorList>
            <consortium name="Broad Institute Genome Assembly Team"/>
            <consortium name="Broad Institute Sequencing Platform"/>
            <person name="Di Palma F."/>
            <person name="Johnson J."/>
            <person name="Lander E.S."/>
            <person name="Lindblad-Toh K."/>
        </authorList>
    </citation>
    <scope>NUCLEOTIDE SEQUENCE [LARGE SCALE GENOMIC DNA]</scope>
</reference>
<dbReference type="GO" id="GO:0051131">
    <property type="term" value="P:chaperone-mediated protein complex assembly"/>
    <property type="evidence" value="ECO:0007669"/>
    <property type="project" value="InterPro"/>
</dbReference>
<dbReference type="AlphaFoldDB" id="I3KYQ8"/>